<dbReference type="InterPro" id="IPR036397">
    <property type="entry name" value="RNaseH_sf"/>
</dbReference>
<evidence type="ECO:0000256" key="1">
    <source>
        <dbReference type="ARBA" id="ARBA00000077"/>
    </source>
</evidence>
<keyword evidence="8 12" id="KW-0479">Metal-binding</keyword>
<accession>K8F1H2</accession>
<dbReference type="GO" id="GO:0043137">
    <property type="term" value="P:DNA replication, removal of RNA primer"/>
    <property type="evidence" value="ECO:0007669"/>
    <property type="project" value="TreeGrafter"/>
</dbReference>
<keyword evidence="6" id="KW-0963">Cytoplasm</keyword>
<comment type="catalytic activity">
    <reaction evidence="1 12 13">
        <text>Endonucleolytic cleavage to 5'-phosphomonoester.</text>
        <dbReference type="EC" id="3.1.26.4"/>
    </reaction>
</comment>
<evidence type="ECO:0000256" key="13">
    <source>
        <dbReference type="RuleBase" id="RU003515"/>
    </source>
</evidence>
<dbReference type="Pfam" id="PF01351">
    <property type="entry name" value="RNase_HII"/>
    <property type="match status" value="1"/>
</dbReference>
<feature type="binding site" evidence="12">
    <location>
        <position position="135"/>
    </location>
    <ligand>
        <name>a divalent metal cation</name>
        <dbReference type="ChEBI" id="CHEBI:60240"/>
    </ligand>
</feature>
<evidence type="ECO:0000256" key="5">
    <source>
        <dbReference type="ARBA" id="ARBA00007383"/>
    </source>
</evidence>
<dbReference type="PROSITE" id="PS51975">
    <property type="entry name" value="RNASE_H_2"/>
    <property type="match status" value="1"/>
</dbReference>
<dbReference type="GO" id="GO:0004523">
    <property type="term" value="F:RNA-DNA hybrid ribonuclease activity"/>
    <property type="evidence" value="ECO:0007669"/>
    <property type="project" value="UniProtKB-UniRule"/>
</dbReference>
<dbReference type="EMBL" id="FO082272">
    <property type="protein sequence ID" value="CCO66173.1"/>
    <property type="molecule type" value="Genomic_DNA"/>
</dbReference>
<dbReference type="InterPro" id="IPR001352">
    <property type="entry name" value="RNase_HII/HIII"/>
</dbReference>
<feature type="domain" description="RNase H type-2" evidence="15">
    <location>
        <begin position="128"/>
        <end position="321"/>
    </location>
</feature>
<gene>
    <name evidence="16" type="ORF">Bathy07g02480</name>
</gene>
<comment type="similarity">
    <text evidence="5 13">Belongs to the RNase HII family.</text>
</comment>
<name>K8F1H2_9CHLO</name>
<feature type="region of interest" description="Disordered" evidence="14">
    <location>
        <begin position="23"/>
        <end position="126"/>
    </location>
</feature>
<protein>
    <recommendedName>
        <fullName evidence="13">Ribonuclease</fullName>
        <ecNumber evidence="13">3.1.26.4</ecNumber>
    </recommendedName>
</protein>
<dbReference type="AlphaFoldDB" id="K8F1H2"/>
<dbReference type="Gene3D" id="3.30.420.10">
    <property type="entry name" value="Ribonuclease H-like superfamily/Ribonuclease H"/>
    <property type="match status" value="1"/>
</dbReference>
<evidence type="ECO:0000313" key="16">
    <source>
        <dbReference type="EMBL" id="CCO66173.1"/>
    </source>
</evidence>
<feature type="binding site" evidence="12">
    <location>
        <position position="229"/>
    </location>
    <ligand>
        <name>a divalent metal cation</name>
        <dbReference type="ChEBI" id="CHEBI:60240"/>
    </ligand>
</feature>
<dbReference type="RefSeq" id="XP_007512085.1">
    <property type="nucleotide sequence ID" value="XM_007512023.1"/>
</dbReference>
<dbReference type="OrthoDB" id="7462577at2759"/>
<dbReference type="KEGG" id="bpg:Bathy07g02480"/>
<dbReference type="GO" id="GO:0005737">
    <property type="term" value="C:cytoplasm"/>
    <property type="evidence" value="ECO:0007669"/>
    <property type="project" value="UniProtKB-SubCell"/>
</dbReference>
<comment type="cofactor">
    <cofactor evidence="12">
        <name>Mn(2+)</name>
        <dbReference type="ChEBI" id="CHEBI:29035"/>
    </cofactor>
    <cofactor evidence="12">
        <name>Mg(2+)</name>
        <dbReference type="ChEBI" id="CHEBI:18420"/>
    </cofactor>
    <text evidence="12">Manganese or magnesium. Binds 1 divalent metal ion per monomer in the absence of substrate. May bind a second metal ion after substrate binding.</text>
</comment>
<comment type="function">
    <text evidence="3 13">Endonuclease that specifically degrades the RNA of RNA-DNA hybrids.</text>
</comment>
<comment type="subcellular location">
    <subcellularLocation>
        <location evidence="4">Cytoplasm</location>
    </subcellularLocation>
</comment>
<evidence type="ECO:0000256" key="11">
    <source>
        <dbReference type="ARBA" id="ARBA00023211"/>
    </source>
</evidence>
<dbReference type="GO" id="GO:0003723">
    <property type="term" value="F:RNA binding"/>
    <property type="evidence" value="ECO:0007669"/>
    <property type="project" value="UniProtKB-UniRule"/>
</dbReference>
<evidence type="ECO:0000256" key="7">
    <source>
        <dbReference type="ARBA" id="ARBA00022722"/>
    </source>
</evidence>
<dbReference type="CDD" id="cd07182">
    <property type="entry name" value="RNase_HII_bacteria_HII_like"/>
    <property type="match status" value="1"/>
</dbReference>
<sequence length="321" mass="35930">MNKKPIKPDPKQRGMGMFLQRGVNIATQAKGEGTTTPPKKTISAETTTLKGSSLPRIEGEDKEDQEGAQKRTKNKTSKKETTKTTPSRQSARKREKPEKLDVSSPKKKPKAAGPTKYHENSRREKGYKRVCGVDEAGRGPLAGPVIAAACILPEGVQIEGVDDSKKINSEEERELLYEAIMEDKRIETAYWICDEKRIDQINILEATMECMRKSTEMLPGGPVDWALIDGNKIPKGLEDKAEAIVKGDAKSQCIATASIVAKVTRDRMMREIDTKYPQYGFKDHKGYGTKAHCQAIEKYGPCEYHRMTFAPIKYMDLSKYE</sequence>
<keyword evidence="7 12" id="KW-0540">Nuclease</keyword>
<dbReference type="InterPro" id="IPR024567">
    <property type="entry name" value="RNase_HII/HIII_dom"/>
</dbReference>
<evidence type="ECO:0000256" key="8">
    <source>
        <dbReference type="ARBA" id="ARBA00022723"/>
    </source>
</evidence>
<evidence type="ECO:0000256" key="12">
    <source>
        <dbReference type="PROSITE-ProRule" id="PRU01319"/>
    </source>
</evidence>
<dbReference type="NCBIfam" id="NF000594">
    <property type="entry name" value="PRK00015.1-1"/>
    <property type="match status" value="1"/>
</dbReference>
<evidence type="ECO:0000313" key="17">
    <source>
        <dbReference type="Proteomes" id="UP000198341"/>
    </source>
</evidence>
<dbReference type="InterPro" id="IPR022898">
    <property type="entry name" value="RNase_HII"/>
</dbReference>
<dbReference type="GO" id="GO:0006298">
    <property type="term" value="P:mismatch repair"/>
    <property type="evidence" value="ECO:0007669"/>
    <property type="project" value="TreeGrafter"/>
</dbReference>
<dbReference type="GeneID" id="19014737"/>
<organism evidence="16 17">
    <name type="scientific">Bathycoccus prasinos</name>
    <dbReference type="NCBI Taxonomy" id="41875"/>
    <lineage>
        <taxon>Eukaryota</taxon>
        <taxon>Viridiplantae</taxon>
        <taxon>Chlorophyta</taxon>
        <taxon>Mamiellophyceae</taxon>
        <taxon>Mamiellales</taxon>
        <taxon>Bathycoccaceae</taxon>
        <taxon>Bathycoccus</taxon>
    </lineage>
</organism>
<evidence type="ECO:0000259" key="15">
    <source>
        <dbReference type="PROSITE" id="PS51975"/>
    </source>
</evidence>
<dbReference type="GO" id="GO:0046872">
    <property type="term" value="F:metal ion binding"/>
    <property type="evidence" value="ECO:0007669"/>
    <property type="project" value="UniProtKB-KW"/>
</dbReference>
<reference evidence="16 17" key="1">
    <citation type="submission" date="2011-10" db="EMBL/GenBank/DDBJ databases">
        <authorList>
            <person name="Genoscope - CEA"/>
        </authorList>
    </citation>
    <scope>NUCLEOTIDE SEQUENCE [LARGE SCALE GENOMIC DNA]</scope>
    <source>
        <strain evidence="16 17">RCC 1105</strain>
    </source>
</reference>
<dbReference type="PANTHER" id="PTHR10954">
    <property type="entry name" value="RIBONUCLEASE H2 SUBUNIT A"/>
    <property type="match status" value="1"/>
</dbReference>
<dbReference type="Proteomes" id="UP000198341">
    <property type="component" value="Chromosome 7"/>
</dbReference>
<dbReference type="FunFam" id="3.30.420.10:FF:000006">
    <property type="entry name" value="Ribonuclease HII"/>
    <property type="match status" value="1"/>
</dbReference>
<keyword evidence="10 12" id="KW-0378">Hydrolase</keyword>
<evidence type="ECO:0000256" key="4">
    <source>
        <dbReference type="ARBA" id="ARBA00004496"/>
    </source>
</evidence>
<dbReference type="STRING" id="41875.K8F1H2"/>
<dbReference type="EC" id="3.1.26.4" evidence="13"/>
<dbReference type="eggNOG" id="ENOG502S4TJ">
    <property type="taxonomic scope" value="Eukaryota"/>
</dbReference>
<dbReference type="GO" id="GO:0032299">
    <property type="term" value="C:ribonuclease H2 complex"/>
    <property type="evidence" value="ECO:0007669"/>
    <property type="project" value="TreeGrafter"/>
</dbReference>
<comment type="cofactor">
    <cofactor evidence="2">
        <name>Mg(2+)</name>
        <dbReference type="ChEBI" id="CHEBI:18420"/>
    </cofactor>
</comment>
<dbReference type="HAMAP" id="MF_00052_B">
    <property type="entry name" value="RNase_HII_B"/>
    <property type="match status" value="1"/>
</dbReference>
<keyword evidence="11" id="KW-0464">Manganese</keyword>
<dbReference type="PANTHER" id="PTHR10954:SF23">
    <property type="entry name" value="RIBONUCLEASE"/>
    <property type="match status" value="1"/>
</dbReference>
<keyword evidence="9 12" id="KW-0255">Endonuclease</keyword>
<keyword evidence="17" id="KW-1185">Reference proteome</keyword>
<feature type="binding site" evidence="12">
    <location>
        <position position="134"/>
    </location>
    <ligand>
        <name>a divalent metal cation</name>
        <dbReference type="ChEBI" id="CHEBI:60240"/>
    </ligand>
</feature>
<evidence type="ECO:0000256" key="10">
    <source>
        <dbReference type="ARBA" id="ARBA00022801"/>
    </source>
</evidence>
<evidence type="ECO:0000256" key="2">
    <source>
        <dbReference type="ARBA" id="ARBA00001946"/>
    </source>
</evidence>
<evidence type="ECO:0000256" key="14">
    <source>
        <dbReference type="SAM" id="MobiDB-lite"/>
    </source>
</evidence>
<dbReference type="NCBIfam" id="NF000595">
    <property type="entry name" value="PRK00015.1-3"/>
    <property type="match status" value="1"/>
</dbReference>
<dbReference type="SUPFAM" id="SSF53098">
    <property type="entry name" value="Ribonuclease H-like"/>
    <property type="match status" value="1"/>
</dbReference>
<proteinExistence type="inferred from homology"/>
<dbReference type="InterPro" id="IPR012337">
    <property type="entry name" value="RNaseH-like_sf"/>
</dbReference>
<evidence type="ECO:0000256" key="6">
    <source>
        <dbReference type="ARBA" id="ARBA00022490"/>
    </source>
</evidence>
<evidence type="ECO:0000256" key="3">
    <source>
        <dbReference type="ARBA" id="ARBA00004065"/>
    </source>
</evidence>
<evidence type="ECO:0000256" key="9">
    <source>
        <dbReference type="ARBA" id="ARBA00022759"/>
    </source>
</evidence>